<dbReference type="AlphaFoldDB" id="D1C1H6"/>
<dbReference type="STRING" id="479434.Sthe_0656"/>
<evidence type="ECO:0000256" key="1">
    <source>
        <dbReference type="SAM" id="MobiDB-lite"/>
    </source>
</evidence>
<evidence type="ECO:0000313" key="2">
    <source>
        <dbReference type="EMBL" id="ACZ38093.1"/>
    </source>
</evidence>
<dbReference type="InterPro" id="IPR011042">
    <property type="entry name" value="6-blade_b-propeller_TolB-like"/>
</dbReference>
<dbReference type="InParanoid" id="D1C1H6"/>
<dbReference type="EMBL" id="CP001823">
    <property type="protein sequence ID" value="ACZ38093.1"/>
    <property type="molecule type" value="Genomic_DNA"/>
</dbReference>
<feature type="region of interest" description="Disordered" evidence="1">
    <location>
        <begin position="344"/>
        <end position="366"/>
    </location>
</feature>
<feature type="compositionally biased region" description="Acidic residues" evidence="1">
    <location>
        <begin position="348"/>
        <end position="363"/>
    </location>
</feature>
<evidence type="ECO:0008006" key="4">
    <source>
        <dbReference type="Google" id="ProtNLM"/>
    </source>
</evidence>
<feature type="region of interest" description="Disordered" evidence="1">
    <location>
        <begin position="261"/>
        <end position="294"/>
    </location>
</feature>
<reference evidence="3" key="1">
    <citation type="submission" date="2009-11" db="EMBL/GenBank/DDBJ databases">
        <title>The complete chromosome 1 of Sphaerobacter thermophilus DSM 20745.</title>
        <authorList>
            <person name="Lucas S."/>
            <person name="Copeland A."/>
            <person name="Lapidus A."/>
            <person name="Glavina del Rio T."/>
            <person name="Dalin E."/>
            <person name="Tice H."/>
            <person name="Bruce D."/>
            <person name="Goodwin L."/>
            <person name="Pitluck S."/>
            <person name="Kyrpides N."/>
            <person name="Mavromatis K."/>
            <person name="Ivanova N."/>
            <person name="Mikhailova N."/>
            <person name="LaButti K.M."/>
            <person name="Clum A."/>
            <person name="Sun H.I."/>
            <person name="Brettin T."/>
            <person name="Detter J.C."/>
            <person name="Han C."/>
            <person name="Larimer F."/>
            <person name="Land M."/>
            <person name="Hauser L."/>
            <person name="Markowitz V."/>
            <person name="Cheng J.F."/>
            <person name="Hugenholtz P."/>
            <person name="Woyke T."/>
            <person name="Wu D."/>
            <person name="Steenblock K."/>
            <person name="Schneider S."/>
            <person name="Pukall R."/>
            <person name="Goeker M."/>
            <person name="Klenk H.P."/>
            <person name="Eisen J.A."/>
        </authorList>
    </citation>
    <scope>NUCLEOTIDE SEQUENCE [LARGE SCALE GENOMIC DNA]</scope>
    <source>
        <strain evidence="3">ATCC 49802 / DSM 20745 / S 6022</strain>
    </source>
</reference>
<reference evidence="2 3" key="2">
    <citation type="journal article" date="2010" name="Stand. Genomic Sci.">
        <title>Complete genome sequence of Desulfohalobium retbaense type strain (HR(100)).</title>
        <authorList>
            <person name="Spring S."/>
            <person name="Nolan M."/>
            <person name="Lapidus A."/>
            <person name="Glavina Del Rio T."/>
            <person name="Copeland A."/>
            <person name="Tice H."/>
            <person name="Cheng J.F."/>
            <person name="Lucas S."/>
            <person name="Land M."/>
            <person name="Chen F."/>
            <person name="Bruce D."/>
            <person name="Goodwin L."/>
            <person name="Pitluck S."/>
            <person name="Ivanova N."/>
            <person name="Mavromatis K."/>
            <person name="Mikhailova N."/>
            <person name="Pati A."/>
            <person name="Chen A."/>
            <person name="Palaniappan K."/>
            <person name="Hauser L."/>
            <person name="Chang Y.J."/>
            <person name="Jeffries C.D."/>
            <person name="Munk C."/>
            <person name="Kiss H."/>
            <person name="Chain P."/>
            <person name="Han C."/>
            <person name="Brettin T."/>
            <person name="Detter J.C."/>
            <person name="Schuler E."/>
            <person name="Goker M."/>
            <person name="Rohde M."/>
            <person name="Bristow J."/>
            <person name="Eisen J.A."/>
            <person name="Markowitz V."/>
            <person name="Hugenholtz P."/>
            <person name="Kyrpides N.C."/>
            <person name="Klenk H.P."/>
        </authorList>
    </citation>
    <scope>NUCLEOTIDE SEQUENCE [LARGE SCALE GENOMIC DNA]</scope>
    <source>
        <strain evidence="3">ATCC 49802 / DSM 20745 / S 6022</strain>
    </source>
</reference>
<dbReference type="RefSeq" id="WP_012871140.1">
    <property type="nucleotide sequence ID" value="NC_013523.1"/>
</dbReference>
<dbReference type="HOGENOM" id="CLU_331707_0_0_0"/>
<protein>
    <recommendedName>
        <fullName evidence="4">PPM-type phosphatase domain-containing protein</fullName>
    </recommendedName>
</protein>
<sequence>MAVVAIDAGRLLDDSPFLSLDPADDLGCRGSRHVFAILEPVDDVPGVESAAREVLDLIHEEMARRGGQSPTAALLAAVEAANGWLCAANVDRPLTHRLRFGLTLLVARDDDLYLAQVPPSQVLIGQEGVLYAFPSLETWRGRHRLDETAQPLGQFPEIEPELYHTRIERGDMITLVSTGLARAIDLAPQDVFVEGDAAAVAEHLVGLIETFGVSDAYGAAIAVTAAGAGGGQHSQISFLRRAAEVFSHLLPEETARRFQSRAKQSHEALDLSPQGVHTGVTPVDAPDIEPGYAAPDEFAAGADQVGWNGPLEDDQDDAPVVGFSGSDGAFWVPGARYGVDRDAAAPEWDGDEPLAEAESDADDGEGRRTLSELLAAAVLALSAAVVGVWQLTVSRDRPVGPPRDDGTLGLPRLDRYADRPRMPDLAGVRSRLPRVPAGRLTGAVTLILVLCLAGALVFSVQSSRARAREAKIEQLFQEAVEFRQQAAQLTVPIAAHAHLEAAESRIQLALESGLDQARAEQELAAIATARDQALGIQRLTNIQLLGGVPAAPEGVSPRIFFGNGQLYVFTDALYRLDSDGETLIRLLAPEDVVGGEPVGTLLGAAWGDGSPVAFSGTAAFLFDPTTATWQRQPLGTFGTPYSGIVQSNGYAGNLYLLSPGSGQILKFAAGAFGQQPEDWTAGLAANDLMSAVDMEIDGRIYVLLADGRILDFYMSALDHTYTPSVTPAIRDAVALSAQAGRPYMYVADGENRLLRLTRDGAVVQQFMAGSGVPELANIRDIAVDDVLGVAYVLTDQALLQVRLPAPPQEGATH</sequence>
<dbReference type="Proteomes" id="UP000002027">
    <property type="component" value="Chromosome 1"/>
</dbReference>
<dbReference type="OrthoDB" id="135066at2"/>
<name>D1C1H6_SPHTD</name>
<dbReference type="SUPFAM" id="SSF81606">
    <property type="entry name" value="PP2C-like"/>
    <property type="match status" value="1"/>
</dbReference>
<evidence type="ECO:0000313" key="3">
    <source>
        <dbReference type="Proteomes" id="UP000002027"/>
    </source>
</evidence>
<proteinExistence type="predicted"/>
<gene>
    <name evidence="2" type="ordered locus">Sthe_0656</name>
</gene>
<accession>D1C1H6</accession>
<keyword evidence="3" id="KW-1185">Reference proteome</keyword>
<dbReference type="SUPFAM" id="SSF101898">
    <property type="entry name" value="NHL repeat"/>
    <property type="match status" value="1"/>
</dbReference>
<dbReference type="Gene3D" id="2.120.10.30">
    <property type="entry name" value="TolB, C-terminal domain"/>
    <property type="match status" value="1"/>
</dbReference>
<dbReference type="InterPro" id="IPR036457">
    <property type="entry name" value="PPM-type-like_dom_sf"/>
</dbReference>
<dbReference type="Gene3D" id="3.60.40.10">
    <property type="entry name" value="PPM-type phosphatase domain"/>
    <property type="match status" value="1"/>
</dbReference>
<dbReference type="KEGG" id="sti:Sthe_0656"/>
<dbReference type="eggNOG" id="COG0631">
    <property type="taxonomic scope" value="Bacteria"/>
</dbReference>
<organism evidence="2 3">
    <name type="scientific">Sphaerobacter thermophilus (strain ATCC 49802 / DSM 20745 / KCCM 41009 / NCIMB 13125 / S 6022)</name>
    <dbReference type="NCBI Taxonomy" id="479434"/>
    <lineage>
        <taxon>Bacteria</taxon>
        <taxon>Pseudomonadati</taxon>
        <taxon>Thermomicrobiota</taxon>
        <taxon>Thermomicrobia</taxon>
        <taxon>Sphaerobacterales</taxon>
        <taxon>Sphaerobacterineae</taxon>
        <taxon>Sphaerobacteraceae</taxon>
        <taxon>Sphaerobacter</taxon>
    </lineage>
</organism>